<feature type="region of interest" description="Disordered" evidence="5">
    <location>
        <begin position="503"/>
        <end position="522"/>
    </location>
</feature>
<comment type="similarity">
    <text evidence="1 4">Belongs to the eukaryotic ribosomal protein eL15 family.</text>
</comment>
<sequence>MAPQTRKRRVSATESNDPKDTPPKKTTRAPRKTAPKAAAQRKGKTAAKKQGDFATNGQIVQQGSEAKKQIQNQGSDLVKEIDSELKTRIPQVDRDKLTKEFSPNLVTVLPWMHSSAEKTQAYPQLMLKALDDLQSHVSVYEKTVKQDTGIRAPNQMRWLQDAKDLEDMSQHGLQMATKIINHIIMPDLCEIPTKPAETDSGVEEVAWELIEEALPGESKGIWGKIAQGHVKALAEVLKVLPIEEPITACVTVKIFDVVLKKGHVTFDCARTMIGALGSLNPQAQFSTTETCIIGGPRPSRYVNPPFPVEILLLASLVVLILQFISLTFYRSTTTAKMGALKYVEELQKKKQSDVVAFLLRVRCWELRQLNVIHRASRPSRLDKARRLGYKAKQGYVIYRVRVRRGGRKRPAPKGATYGKPTNQGINQLKYQRSLKATAEERVGRRCANLRVLNSYWINQDSTYKYYEVILVDPQHKAIRIDPRINWIVNPVHKHREARGLTATGKKSRGLNKGHRYNKTKAGRRKTWKRHNTLSLWRYR</sequence>
<evidence type="ECO:0000313" key="7">
    <source>
        <dbReference type="EMBL" id="KAF5235416.1"/>
    </source>
</evidence>
<evidence type="ECO:0000256" key="6">
    <source>
        <dbReference type="SAM" id="Phobius"/>
    </source>
</evidence>
<keyword evidence="3 4" id="KW-0687">Ribonucleoprotein</keyword>
<keyword evidence="6" id="KW-1133">Transmembrane helix</keyword>
<evidence type="ECO:0000256" key="2">
    <source>
        <dbReference type="ARBA" id="ARBA00022980"/>
    </source>
</evidence>
<feature type="compositionally biased region" description="Basic residues" evidence="5">
    <location>
        <begin position="25"/>
        <end position="47"/>
    </location>
</feature>
<dbReference type="PANTHER" id="PTHR11847">
    <property type="entry name" value="RIBOSOMAL PROTEIN L15"/>
    <property type="match status" value="1"/>
</dbReference>
<dbReference type="InterPro" id="IPR024794">
    <property type="entry name" value="Rbsml_eL15_core_dom_sf"/>
</dbReference>
<feature type="compositionally biased region" description="Basic residues" evidence="5">
    <location>
        <begin position="1"/>
        <end position="10"/>
    </location>
</feature>
<dbReference type="FunFam" id="3.40.1120.10:FF:000001">
    <property type="entry name" value="Ribosomal protein L15"/>
    <property type="match status" value="1"/>
</dbReference>
<dbReference type="GO" id="GO:0022625">
    <property type="term" value="C:cytosolic large ribosomal subunit"/>
    <property type="evidence" value="ECO:0007669"/>
    <property type="project" value="TreeGrafter"/>
</dbReference>
<feature type="transmembrane region" description="Helical" evidence="6">
    <location>
        <begin position="310"/>
        <end position="329"/>
    </location>
</feature>
<organism evidence="7 8">
    <name type="scientific">Fusarium austroamericanum</name>
    <dbReference type="NCBI Taxonomy" id="282268"/>
    <lineage>
        <taxon>Eukaryota</taxon>
        <taxon>Fungi</taxon>
        <taxon>Dikarya</taxon>
        <taxon>Ascomycota</taxon>
        <taxon>Pezizomycotina</taxon>
        <taxon>Sordariomycetes</taxon>
        <taxon>Hypocreomycetidae</taxon>
        <taxon>Hypocreales</taxon>
        <taxon>Nectriaceae</taxon>
        <taxon>Fusarium</taxon>
    </lineage>
</organism>
<evidence type="ECO:0000256" key="4">
    <source>
        <dbReference type="RuleBase" id="RU000663"/>
    </source>
</evidence>
<keyword evidence="6" id="KW-0812">Transmembrane</keyword>
<evidence type="ECO:0000256" key="5">
    <source>
        <dbReference type="SAM" id="MobiDB-lite"/>
    </source>
</evidence>
<dbReference type="Gene3D" id="3.40.1120.10">
    <property type="entry name" value="Ribosomal protein l15e"/>
    <property type="match status" value="1"/>
</dbReference>
<keyword evidence="2 4" id="KW-0689">Ribosomal protein</keyword>
<dbReference type="PROSITE" id="PS01194">
    <property type="entry name" value="RIBOSOMAL_L15E"/>
    <property type="match status" value="1"/>
</dbReference>
<evidence type="ECO:0000256" key="1">
    <source>
        <dbReference type="ARBA" id="ARBA00006857"/>
    </source>
</evidence>
<accession>A0AAN5Z744</accession>
<dbReference type="InterPro" id="IPR000439">
    <property type="entry name" value="Ribosomal_eL15"/>
</dbReference>
<dbReference type="SMART" id="SM01384">
    <property type="entry name" value="Ribosomal_L15e"/>
    <property type="match status" value="1"/>
</dbReference>
<dbReference type="PANTHER" id="PTHR11847:SF4">
    <property type="entry name" value="LARGE RIBOSOMAL SUBUNIT PROTEIN EL15"/>
    <property type="match status" value="1"/>
</dbReference>
<protein>
    <recommendedName>
        <fullName evidence="4">Ribosomal protein L15</fullName>
    </recommendedName>
</protein>
<gene>
    <name evidence="7" type="ORF">FAUST_7107</name>
</gene>
<proteinExistence type="inferred from homology"/>
<evidence type="ECO:0000313" key="8">
    <source>
        <dbReference type="Proteomes" id="UP000537989"/>
    </source>
</evidence>
<name>A0AAN5Z744_FUSAU</name>
<feature type="region of interest" description="Disordered" evidence="5">
    <location>
        <begin position="1"/>
        <end position="56"/>
    </location>
</feature>
<dbReference type="GO" id="GO:0003735">
    <property type="term" value="F:structural constituent of ribosome"/>
    <property type="evidence" value="ECO:0007669"/>
    <property type="project" value="InterPro"/>
</dbReference>
<keyword evidence="8" id="KW-1185">Reference proteome</keyword>
<dbReference type="EMBL" id="JAAMOD010000201">
    <property type="protein sequence ID" value="KAF5235416.1"/>
    <property type="molecule type" value="Genomic_DNA"/>
</dbReference>
<comment type="caution">
    <text evidence="7">The sequence shown here is derived from an EMBL/GenBank/DDBJ whole genome shotgun (WGS) entry which is preliminary data.</text>
</comment>
<dbReference type="SUPFAM" id="SSF54189">
    <property type="entry name" value="Ribosomal proteins S24e, L23 and L15e"/>
    <property type="match status" value="1"/>
</dbReference>
<evidence type="ECO:0000256" key="3">
    <source>
        <dbReference type="ARBA" id="ARBA00023274"/>
    </source>
</evidence>
<dbReference type="GO" id="GO:0002181">
    <property type="term" value="P:cytoplasmic translation"/>
    <property type="evidence" value="ECO:0007669"/>
    <property type="project" value="TreeGrafter"/>
</dbReference>
<dbReference type="Pfam" id="PF00827">
    <property type="entry name" value="Ribosomal_L15e"/>
    <property type="match status" value="1"/>
</dbReference>
<reference evidence="7 8" key="1">
    <citation type="submission" date="2020-02" db="EMBL/GenBank/DDBJ databases">
        <title>Identification and distribution of gene clusters putatively required for synthesis of sphingolipid metabolism inhibitors in phylogenetically diverse species of the filamentous fungus Fusarium.</title>
        <authorList>
            <person name="Kim H.-S."/>
            <person name="Busman M."/>
            <person name="Brown D.W."/>
            <person name="Divon H."/>
            <person name="Uhlig S."/>
            <person name="Proctor R.H."/>
        </authorList>
    </citation>
    <scope>NUCLEOTIDE SEQUENCE [LARGE SCALE GENOMIC DNA]</scope>
    <source>
        <strain evidence="7 8">NRRL 2903</strain>
    </source>
</reference>
<feature type="compositionally biased region" description="Basic residues" evidence="5">
    <location>
        <begin position="505"/>
        <end position="522"/>
    </location>
</feature>
<dbReference type="Proteomes" id="UP000537989">
    <property type="component" value="Unassembled WGS sequence"/>
</dbReference>
<dbReference type="AlphaFoldDB" id="A0AAN5Z744"/>
<keyword evidence="6" id="KW-0472">Membrane</keyword>
<dbReference type="InterPro" id="IPR012678">
    <property type="entry name" value="Ribosomal_uL23/eL15/eS24_sf"/>
</dbReference>
<dbReference type="InterPro" id="IPR020925">
    <property type="entry name" value="Ribosomal_eL15_CS"/>
</dbReference>
<dbReference type="NCBIfam" id="NF003269">
    <property type="entry name" value="PRK04243.1"/>
    <property type="match status" value="1"/>
</dbReference>
<dbReference type="GO" id="GO:0003723">
    <property type="term" value="F:RNA binding"/>
    <property type="evidence" value="ECO:0007669"/>
    <property type="project" value="TreeGrafter"/>
</dbReference>